<dbReference type="InterPro" id="IPR008265">
    <property type="entry name" value="Lipase_GDSL_AS"/>
</dbReference>
<accession>A0AAD7IWL6</accession>
<reference evidence="2" key="1">
    <citation type="submission" date="2023-03" db="EMBL/GenBank/DDBJ databases">
        <title>Massive genome expansion in bonnet fungi (Mycena s.s.) driven by repeated elements and novel gene families across ecological guilds.</title>
        <authorList>
            <consortium name="Lawrence Berkeley National Laboratory"/>
            <person name="Harder C.B."/>
            <person name="Miyauchi S."/>
            <person name="Viragh M."/>
            <person name="Kuo A."/>
            <person name="Thoen E."/>
            <person name="Andreopoulos B."/>
            <person name="Lu D."/>
            <person name="Skrede I."/>
            <person name="Drula E."/>
            <person name="Henrissat B."/>
            <person name="Morin E."/>
            <person name="Kohler A."/>
            <person name="Barry K."/>
            <person name="LaButti K."/>
            <person name="Morin E."/>
            <person name="Salamov A."/>
            <person name="Lipzen A."/>
            <person name="Mereny Z."/>
            <person name="Hegedus B."/>
            <person name="Baldrian P."/>
            <person name="Stursova M."/>
            <person name="Weitz H."/>
            <person name="Taylor A."/>
            <person name="Grigoriev I.V."/>
            <person name="Nagy L.G."/>
            <person name="Martin F."/>
            <person name="Kauserud H."/>
        </authorList>
    </citation>
    <scope>NUCLEOTIDE SEQUENCE</scope>
    <source>
        <strain evidence="2">CBHHK182m</strain>
    </source>
</reference>
<comment type="caution">
    <text evidence="2">The sequence shown here is derived from an EMBL/GenBank/DDBJ whole genome shotgun (WGS) entry which is preliminary data.</text>
</comment>
<protein>
    <submittedName>
        <fullName evidence="2">GDSL Lipase/Acylhydrolase</fullName>
    </submittedName>
</protein>
<dbReference type="PANTHER" id="PTHR14209">
    <property type="entry name" value="ISOAMYL ACETATE-HYDROLYZING ESTERASE 1"/>
    <property type="match status" value="1"/>
</dbReference>
<dbReference type="Gene3D" id="3.40.50.1110">
    <property type="entry name" value="SGNH hydrolase"/>
    <property type="match status" value="1"/>
</dbReference>
<dbReference type="SUPFAM" id="SSF52266">
    <property type="entry name" value="SGNH hydrolase"/>
    <property type="match status" value="1"/>
</dbReference>
<evidence type="ECO:0000259" key="1">
    <source>
        <dbReference type="Pfam" id="PF13472"/>
    </source>
</evidence>
<evidence type="ECO:0000313" key="2">
    <source>
        <dbReference type="EMBL" id="KAJ7752012.1"/>
    </source>
</evidence>
<sequence length="252" mass="27971">MALDVIMLFGDSITQGGWSDGGFGARLANAYSRKFDVLNRGLAGYNTEWALPVLEQCLPNKRDQQHVAKIKLLVVWFGANDACIKPSPHHVPLPKFTDNLNRIVHLVHSADPSTKIILVTPPPVNTHQRLANLASRDPPLALDRNFEVTKEYAEAVKAAAGASNVPVVDVWTAIWKAAGEREEALSRYLSDGLHLLPDGYAVVYEALVKTIASEYPELNHENLQYVFTPWAEIDWANPEPSVQKREAVMSRN</sequence>
<dbReference type="GO" id="GO:0016298">
    <property type="term" value="F:lipase activity"/>
    <property type="evidence" value="ECO:0007669"/>
    <property type="project" value="InterPro"/>
</dbReference>
<gene>
    <name evidence="2" type="ORF">B0H16DRAFT_1547104</name>
</gene>
<dbReference type="AlphaFoldDB" id="A0AAD7IWL6"/>
<dbReference type="InterPro" id="IPR036514">
    <property type="entry name" value="SGNH_hydro_sf"/>
</dbReference>
<organism evidence="2 3">
    <name type="scientific">Mycena metata</name>
    <dbReference type="NCBI Taxonomy" id="1033252"/>
    <lineage>
        <taxon>Eukaryota</taxon>
        <taxon>Fungi</taxon>
        <taxon>Dikarya</taxon>
        <taxon>Basidiomycota</taxon>
        <taxon>Agaricomycotina</taxon>
        <taxon>Agaricomycetes</taxon>
        <taxon>Agaricomycetidae</taxon>
        <taxon>Agaricales</taxon>
        <taxon>Marasmiineae</taxon>
        <taxon>Mycenaceae</taxon>
        <taxon>Mycena</taxon>
    </lineage>
</organism>
<keyword evidence="3" id="KW-1185">Reference proteome</keyword>
<evidence type="ECO:0000313" key="3">
    <source>
        <dbReference type="Proteomes" id="UP001215598"/>
    </source>
</evidence>
<name>A0AAD7IWL6_9AGAR</name>
<dbReference type="GO" id="GO:0006629">
    <property type="term" value="P:lipid metabolic process"/>
    <property type="evidence" value="ECO:0007669"/>
    <property type="project" value="InterPro"/>
</dbReference>
<dbReference type="InterPro" id="IPR045136">
    <property type="entry name" value="Iah1-like"/>
</dbReference>
<dbReference type="PANTHER" id="PTHR14209:SF19">
    <property type="entry name" value="ISOAMYL ACETATE-HYDROLYZING ESTERASE 1 HOMOLOG"/>
    <property type="match status" value="1"/>
</dbReference>
<dbReference type="InterPro" id="IPR013830">
    <property type="entry name" value="SGNH_hydro"/>
</dbReference>
<dbReference type="EMBL" id="JARKIB010000060">
    <property type="protein sequence ID" value="KAJ7752012.1"/>
    <property type="molecule type" value="Genomic_DNA"/>
</dbReference>
<dbReference type="Pfam" id="PF13472">
    <property type="entry name" value="Lipase_GDSL_2"/>
    <property type="match status" value="1"/>
</dbReference>
<dbReference type="Proteomes" id="UP001215598">
    <property type="component" value="Unassembled WGS sequence"/>
</dbReference>
<dbReference type="PROSITE" id="PS01098">
    <property type="entry name" value="LIPASE_GDSL_SER"/>
    <property type="match status" value="1"/>
</dbReference>
<feature type="domain" description="SGNH hydrolase-type esterase" evidence="1">
    <location>
        <begin position="8"/>
        <end position="202"/>
    </location>
</feature>
<dbReference type="CDD" id="cd01838">
    <property type="entry name" value="Isoamyl_acetate_hydrolase_like"/>
    <property type="match status" value="1"/>
</dbReference>
<proteinExistence type="predicted"/>